<accession>X1BYB7</accession>
<dbReference type="EMBL" id="BART01022725">
    <property type="protein sequence ID" value="GAG99970.1"/>
    <property type="molecule type" value="Genomic_DNA"/>
</dbReference>
<dbReference type="Pfam" id="PF00815">
    <property type="entry name" value="Histidinol_dh"/>
    <property type="match status" value="1"/>
</dbReference>
<dbReference type="AlphaFoldDB" id="X1BYB7"/>
<dbReference type="GO" id="GO:0046872">
    <property type="term" value="F:metal ion binding"/>
    <property type="evidence" value="ECO:0007669"/>
    <property type="project" value="InterPro"/>
</dbReference>
<gene>
    <name evidence="2" type="ORF">S01H4_41541</name>
</gene>
<sequence length="131" mass="14631">MIPIYSLEDAKKSILIRKSIVDTPVSPQINDQIIKIFGKTLTPQEVVKRIINDVVKKGDLALIEWSKKLDNTDISNSIEEQIPKLSRANIAQYAIENNGGIIIVTNIKEALSVINNFAPEHLSIITKDPQE</sequence>
<proteinExistence type="predicted"/>
<evidence type="ECO:0000256" key="1">
    <source>
        <dbReference type="ARBA" id="ARBA00023002"/>
    </source>
</evidence>
<dbReference type="PANTHER" id="PTHR21256">
    <property type="entry name" value="HISTIDINOL DEHYDROGENASE HDH"/>
    <property type="match status" value="1"/>
</dbReference>
<dbReference type="GO" id="GO:0004399">
    <property type="term" value="F:histidinol dehydrogenase activity"/>
    <property type="evidence" value="ECO:0007669"/>
    <property type="project" value="TreeGrafter"/>
</dbReference>
<comment type="caution">
    <text evidence="2">The sequence shown here is derived from an EMBL/GenBank/DDBJ whole genome shotgun (WGS) entry which is preliminary data.</text>
</comment>
<dbReference type="GO" id="GO:0005737">
    <property type="term" value="C:cytoplasm"/>
    <property type="evidence" value="ECO:0007669"/>
    <property type="project" value="TreeGrafter"/>
</dbReference>
<dbReference type="Gene3D" id="3.40.50.1980">
    <property type="entry name" value="Nitrogenase molybdenum iron protein domain"/>
    <property type="match status" value="1"/>
</dbReference>
<dbReference type="PANTHER" id="PTHR21256:SF2">
    <property type="entry name" value="HISTIDINE BIOSYNTHESIS TRIFUNCTIONAL PROTEIN"/>
    <property type="match status" value="1"/>
</dbReference>
<protein>
    <submittedName>
        <fullName evidence="2">Uncharacterized protein</fullName>
    </submittedName>
</protein>
<keyword evidence="1" id="KW-0560">Oxidoreductase</keyword>
<dbReference type="GO" id="GO:0051287">
    <property type="term" value="F:NAD binding"/>
    <property type="evidence" value="ECO:0007669"/>
    <property type="project" value="InterPro"/>
</dbReference>
<reference evidence="2" key="1">
    <citation type="journal article" date="2014" name="Front. Microbiol.">
        <title>High frequency of phylogenetically diverse reductive dehalogenase-homologous genes in deep subseafloor sedimentary metagenomes.</title>
        <authorList>
            <person name="Kawai M."/>
            <person name="Futagami T."/>
            <person name="Toyoda A."/>
            <person name="Takaki Y."/>
            <person name="Nishi S."/>
            <person name="Hori S."/>
            <person name="Arai W."/>
            <person name="Tsubouchi T."/>
            <person name="Morono Y."/>
            <person name="Uchiyama I."/>
            <person name="Ito T."/>
            <person name="Fujiyama A."/>
            <person name="Inagaki F."/>
            <person name="Takami H."/>
        </authorList>
    </citation>
    <scope>NUCLEOTIDE SEQUENCE</scope>
    <source>
        <strain evidence="2">Expedition CK06-06</strain>
    </source>
</reference>
<organism evidence="2">
    <name type="scientific">marine sediment metagenome</name>
    <dbReference type="NCBI Taxonomy" id="412755"/>
    <lineage>
        <taxon>unclassified sequences</taxon>
        <taxon>metagenomes</taxon>
        <taxon>ecological metagenomes</taxon>
    </lineage>
</organism>
<feature type="non-terminal residue" evidence="2">
    <location>
        <position position="131"/>
    </location>
</feature>
<dbReference type="InterPro" id="IPR012131">
    <property type="entry name" value="Hstdl_DH"/>
</dbReference>
<name>X1BYB7_9ZZZZ</name>
<dbReference type="GO" id="GO:0000105">
    <property type="term" value="P:L-histidine biosynthetic process"/>
    <property type="evidence" value="ECO:0007669"/>
    <property type="project" value="TreeGrafter"/>
</dbReference>
<evidence type="ECO:0000313" key="2">
    <source>
        <dbReference type="EMBL" id="GAG99970.1"/>
    </source>
</evidence>